<dbReference type="SUPFAM" id="SSF55811">
    <property type="entry name" value="Nudix"/>
    <property type="match status" value="1"/>
</dbReference>
<dbReference type="SUPFAM" id="SSF56281">
    <property type="entry name" value="Metallo-hydrolase/oxidoreductase"/>
    <property type="match status" value="1"/>
</dbReference>
<dbReference type="InterPro" id="IPR036866">
    <property type="entry name" value="RibonucZ/Hydroxyglut_hydro"/>
</dbReference>
<evidence type="ECO:0000313" key="3">
    <source>
        <dbReference type="Proteomes" id="UP000648239"/>
    </source>
</evidence>
<dbReference type="PANTHER" id="PTHR23131">
    <property type="entry name" value="ENDORIBONUCLEASE LACTB2"/>
    <property type="match status" value="1"/>
</dbReference>
<dbReference type="PROSITE" id="PS51462">
    <property type="entry name" value="NUDIX"/>
    <property type="match status" value="1"/>
</dbReference>
<dbReference type="InterPro" id="IPR000086">
    <property type="entry name" value="NUDIX_hydrolase_dom"/>
</dbReference>
<dbReference type="Gene3D" id="1.10.10.10">
    <property type="entry name" value="Winged helix-like DNA-binding domain superfamily/Winged helix DNA-binding domain"/>
    <property type="match status" value="1"/>
</dbReference>
<feature type="domain" description="Nudix hydrolase" evidence="1">
    <location>
        <begin position="16"/>
        <end position="159"/>
    </location>
</feature>
<dbReference type="InterPro" id="IPR041516">
    <property type="entry name" value="LACTB2_WH"/>
</dbReference>
<dbReference type="PANTHER" id="PTHR23131:SF0">
    <property type="entry name" value="ENDORIBONUCLEASE LACTB2"/>
    <property type="match status" value="1"/>
</dbReference>
<dbReference type="Proteomes" id="UP000648239">
    <property type="component" value="Unassembled WGS sequence"/>
</dbReference>
<dbReference type="Pfam" id="PF00753">
    <property type="entry name" value="Lactamase_B"/>
    <property type="match status" value="1"/>
</dbReference>
<dbReference type="Gene3D" id="3.90.79.10">
    <property type="entry name" value="Nucleoside Triphosphate Pyrophosphohydrolase"/>
    <property type="match status" value="2"/>
</dbReference>
<protein>
    <submittedName>
        <fullName evidence="2">MBL fold metallo-hydrolase</fullName>
    </submittedName>
</protein>
<proteinExistence type="predicted"/>
<dbReference type="Pfam" id="PF00293">
    <property type="entry name" value="NUDIX"/>
    <property type="match status" value="1"/>
</dbReference>
<comment type="caution">
    <text evidence="2">The sequence shown here is derived from an EMBL/GenBank/DDBJ whole genome shotgun (WGS) entry which is preliminary data.</text>
</comment>
<reference evidence="2 3" key="1">
    <citation type="submission" date="2020-08" db="EMBL/GenBank/DDBJ databases">
        <title>Acidobacteriota in marine sediments use diverse sulfur dissimilation pathways.</title>
        <authorList>
            <person name="Wasmund K."/>
        </authorList>
    </citation>
    <scope>NUCLEOTIDE SEQUENCE [LARGE SCALE GENOMIC DNA]</scope>
    <source>
        <strain evidence="2">MAG AM4</strain>
    </source>
</reference>
<dbReference type="EMBL" id="JACXWD010000011">
    <property type="protein sequence ID" value="MBD3867529.1"/>
    <property type="molecule type" value="Genomic_DNA"/>
</dbReference>
<dbReference type="InterPro" id="IPR036388">
    <property type="entry name" value="WH-like_DNA-bd_sf"/>
</dbReference>
<dbReference type="Pfam" id="PF17778">
    <property type="entry name" value="WHD_BLACT"/>
    <property type="match status" value="1"/>
</dbReference>
<dbReference type="SMART" id="SM00849">
    <property type="entry name" value="Lactamase_B"/>
    <property type="match status" value="1"/>
</dbReference>
<accession>A0A8J7CE08</accession>
<dbReference type="InterPro" id="IPR050662">
    <property type="entry name" value="Sec-metab_biosynth-thioest"/>
</dbReference>
<dbReference type="AlphaFoldDB" id="A0A8J7CE08"/>
<dbReference type="InterPro" id="IPR001279">
    <property type="entry name" value="Metallo-B-lactamas"/>
</dbReference>
<organism evidence="2 3">
    <name type="scientific">Candidatus Polarisedimenticola svalbardensis</name>
    <dbReference type="NCBI Taxonomy" id="2886004"/>
    <lineage>
        <taxon>Bacteria</taxon>
        <taxon>Pseudomonadati</taxon>
        <taxon>Acidobacteriota</taxon>
        <taxon>Candidatus Polarisedimenticolia</taxon>
        <taxon>Candidatus Polarisedimenticolales</taxon>
        <taxon>Candidatus Polarisedimenticolaceae</taxon>
        <taxon>Candidatus Polarisedimenticola</taxon>
    </lineage>
</organism>
<sequence>MSELPGGIEPAQVPEPRDSALGVLLRRGTAGGWQVLLGRRSRKARFLPGHLAFPGGRMEPEDRADAPSRWHRCASRELVEETGIQVDHQVWLDGGERSTPAMFPVRYRTAFLLAQLPSGNDPAPPPASPENESMIWIEPGEAMDRYRAGAIQIPPPVLAILRAMTERPPLDLAAAAEQVRQVNALEEQAPRIEFVPGVWMLPVHSDTLPPATHTNVYMPAAERFVVIDPGSSRPGEIEKLLKVTGRLKESTGAEPMGVLLTHNHQDHTAGAAQVADALQVPVFAHPEAACPLPTEPLADGRPIDLGGMTLVPVLTPGHAEGHLAFHIPERNALVSGDLVSGLSTMVIPPEPGAMDRYLASLDLASSLGADRLLPSHGPPLSGKSLKITADHRLQREARILEALEQEGEGEAPIALISATAYADSPGAIRFLAERQTESHLLRLEAAGRVRRAGDRAGIWQLCRQAGQ</sequence>
<gene>
    <name evidence="2" type="ORF">IFK94_05340</name>
</gene>
<name>A0A8J7CE08_9BACT</name>
<dbReference type="Gene3D" id="3.60.15.10">
    <property type="entry name" value="Ribonuclease Z/Hydroxyacylglutathione hydrolase-like"/>
    <property type="match status" value="1"/>
</dbReference>
<evidence type="ECO:0000259" key="1">
    <source>
        <dbReference type="PROSITE" id="PS51462"/>
    </source>
</evidence>
<evidence type="ECO:0000313" key="2">
    <source>
        <dbReference type="EMBL" id="MBD3867529.1"/>
    </source>
</evidence>
<dbReference type="InterPro" id="IPR015797">
    <property type="entry name" value="NUDIX_hydrolase-like_dom_sf"/>
</dbReference>